<accession>A0A5B7CJT2</accession>
<gene>
    <name evidence="2" type="ORF">E2C01_002485</name>
</gene>
<organism evidence="2 3">
    <name type="scientific">Portunus trituberculatus</name>
    <name type="common">Swimming crab</name>
    <name type="synonym">Neptunus trituberculatus</name>
    <dbReference type="NCBI Taxonomy" id="210409"/>
    <lineage>
        <taxon>Eukaryota</taxon>
        <taxon>Metazoa</taxon>
        <taxon>Ecdysozoa</taxon>
        <taxon>Arthropoda</taxon>
        <taxon>Crustacea</taxon>
        <taxon>Multicrustacea</taxon>
        <taxon>Malacostraca</taxon>
        <taxon>Eumalacostraca</taxon>
        <taxon>Eucarida</taxon>
        <taxon>Decapoda</taxon>
        <taxon>Pleocyemata</taxon>
        <taxon>Brachyura</taxon>
        <taxon>Eubrachyura</taxon>
        <taxon>Portunoidea</taxon>
        <taxon>Portunidae</taxon>
        <taxon>Portuninae</taxon>
        <taxon>Portunus</taxon>
    </lineage>
</organism>
<evidence type="ECO:0000313" key="3">
    <source>
        <dbReference type="Proteomes" id="UP000324222"/>
    </source>
</evidence>
<dbReference type="Proteomes" id="UP000324222">
    <property type="component" value="Unassembled WGS sequence"/>
</dbReference>
<feature type="region of interest" description="Disordered" evidence="1">
    <location>
        <begin position="110"/>
        <end position="145"/>
    </location>
</feature>
<reference evidence="2 3" key="1">
    <citation type="submission" date="2019-05" db="EMBL/GenBank/DDBJ databases">
        <title>Another draft genome of Portunus trituberculatus and its Hox gene families provides insights of decapod evolution.</title>
        <authorList>
            <person name="Jeong J.-H."/>
            <person name="Song I."/>
            <person name="Kim S."/>
            <person name="Choi T."/>
            <person name="Kim D."/>
            <person name="Ryu S."/>
            <person name="Kim W."/>
        </authorList>
    </citation>
    <scope>NUCLEOTIDE SEQUENCE [LARGE SCALE GENOMIC DNA]</scope>
    <source>
        <tissue evidence="2">Muscle</tissue>
    </source>
</reference>
<keyword evidence="3" id="KW-1185">Reference proteome</keyword>
<proteinExistence type="predicted"/>
<dbReference type="EMBL" id="VSRR010000090">
    <property type="protein sequence ID" value="MPC09867.1"/>
    <property type="molecule type" value="Genomic_DNA"/>
</dbReference>
<evidence type="ECO:0000256" key="1">
    <source>
        <dbReference type="SAM" id="MobiDB-lite"/>
    </source>
</evidence>
<evidence type="ECO:0000313" key="2">
    <source>
        <dbReference type="EMBL" id="MPC09867.1"/>
    </source>
</evidence>
<sequence>MGHDICYLKGRHGIKYGPNEQENQSYGVARNDRPRLARTRRCVPLCTPQTGANYARGGSEAISGLHGSLILWNEINTAVNHTVVSSLRKRKLCLHGSSDMDRGSDIKLYPNSTALPNRQAPGEPVADGSRPEMNQQLSPRMLDRSSITRSCRMDKNFSCDINAWCRI</sequence>
<protein>
    <submittedName>
        <fullName evidence="2">Uncharacterized protein</fullName>
    </submittedName>
</protein>
<dbReference type="AlphaFoldDB" id="A0A5B7CJT2"/>
<name>A0A5B7CJT2_PORTR</name>
<comment type="caution">
    <text evidence="2">The sequence shown here is derived from an EMBL/GenBank/DDBJ whole genome shotgun (WGS) entry which is preliminary data.</text>
</comment>